<evidence type="ECO:0000313" key="4">
    <source>
        <dbReference type="Proteomes" id="UP000250235"/>
    </source>
</evidence>
<keyword evidence="1" id="KW-1133">Transmembrane helix</keyword>
<dbReference type="InterPro" id="IPR052609">
    <property type="entry name" value="Ribosome_Biogenesis_Reg"/>
</dbReference>
<keyword evidence="1" id="KW-0472">Membrane</keyword>
<keyword evidence="4" id="KW-1185">Reference proteome</keyword>
<proteinExistence type="predicted"/>
<dbReference type="PANTHER" id="PTHR15682">
    <property type="entry name" value="UNHEALTHY RIBOSOME BIOGENESIS PROTEIN 2 HOMOLOG"/>
    <property type="match status" value="1"/>
</dbReference>
<dbReference type="Proteomes" id="UP000250235">
    <property type="component" value="Unassembled WGS sequence"/>
</dbReference>
<dbReference type="OrthoDB" id="160374at2759"/>
<sequence length="909" mass="102349">MNKGLFAGTWHREFALFCRSQHYSYLLLLKLIWCLLTLLMRMPEDYFSLRSSSLYFSCILNLERLLVDSLSRWHGTLNMQSTLEIFLLFVSCRRVLKKLTAASSKDNINEQPELACKLPEHSFPLSWLPMSLFVVVGFRCAFPEDTSLELQLSRCSLIDHTSNALLIVSRDEFVRAFNSCIFSKKLHRKREELKLSTKESDLWDGTRLMNHHENFITGKNVIHVAKLLEEFLKSSLNNFVGTCVDNKLECLAGFQELSKFSAILACFQGLFWGLASALVDTNAVNCDFRIKLSSSNADLMTEVDSWVHTCVNFIIFCLKAVLLEVDAVLNMPVCDNNVLGSRESSTGGYDCSNNASVEGEMHPGEKKKPSDGNGDTVGCNLKRNPCAVIPKLQVLLTEVQHEKNFLKKNLMLELLRGENVDMGFFLQQLFIACSAVLRLNFHINLNSISWVWVPIVVNISQHLLIEFSSSYEMTNQIAFVWLLGVAKFLEELGGYFSQCDPSLSRDLYVRLVGLHIMAIGKCISLQGKQATLTSQERGVHVKMLASIVESQETSKLVELKARLRISFTSYIRKSSELHLLSAIQAVERALVGVQEGLMTNYEILCGNSDGGEVSADVAAGVDCLYLILEFATGYKRLNMIKRHIQSLVACLFNVILHLQAPSIFCGHIDSIKVCDGPDTGSVLLMCVEVLTKINGKTSFQIEGYHIAQSLRVPALLFQYFLSLQISEVHVRTASGINSNADQKFSAELYSACCRLLCSALKHHKNETQRFIALLEDSVSVLLHSLEVVNTDPVFKRATYAWEVTKAVECASSLRRVYEEVRQEKEVFGQHAFKFLSHYIWVYCGHGPAQRGLNREVDEALKPGISALMDSCSMEDLQLLHTVFEEGPCRRTLAALQHDYKLNFQFQGKV</sequence>
<reference evidence="3 4" key="1">
    <citation type="journal article" date="2015" name="Proc. Natl. Acad. Sci. U.S.A.">
        <title>The resurrection genome of Boea hygrometrica: A blueprint for survival of dehydration.</title>
        <authorList>
            <person name="Xiao L."/>
            <person name="Yang G."/>
            <person name="Zhang L."/>
            <person name="Yang X."/>
            <person name="Zhao S."/>
            <person name="Ji Z."/>
            <person name="Zhou Q."/>
            <person name="Hu M."/>
            <person name="Wang Y."/>
            <person name="Chen M."/>
            <person name="Xu Y."/>
            <person name="Jin H."/>
            <person name="Xiao X."/>
            <person name="Hu G."/>
            <person name="Bao F."/>
            <person name="Hu Y."/>
            <person name="Wan P."/>
            <person name="Li L."/>
            <person name="Deng X."/>
            <person name="Kuang T."/>
            <person name="Xiang C."/>
            <person name="Zhu J.K."/>
            <person name="Oliver M.J."/>
            <person name="He Y."/>
        </authorList>
    </citation>
    <scope>NUCLEOTIDE SEQUENCE [LARGE SCALE GENOMIC DNA]</scope>
    <source>
        <strain evidence="4">cv. XS01</strain>
    </source>
</reference>
<dbReference type="AlphaFoldDB" id="A0A2Z7DFL8"/>
<organism evidence="3 4">
    <name type="scientific">Dorcoceras hygrometricum</name>
    <dbReference type="NCBI Taxonomy" id="472368"/>
    <lineage>
        <taxon>Eukaryota</taxon>
        <taxon>Viridiplantae</taxon>
        <taxon>Streptophyta</taxon>
        <taxon>Embryophyta</taxon>
        <taxon>Tracheophyta</taxon>
        <taxon>Spermatophyta</taxon>
        <taxon>Magnoliopsida</taxon>
        <taxon>eudicotyledons</taxon>
        <taxon>Gunneridae</taxon>
        <taxon>Pentapetalae</taxon>
        <taxon>asterids</taxon>
        <taxon>lamiids</taxon>
        <taxon>Lamiales</taxon>
        <taxon>Gesneriaceae</taxon>
        <taxon>Didymocarpoideae</taxon>
        <taxon>Trichosporeae</taxon>
        <taxon>Loxocarpinae</taxon>
        <taxon>Dorcoceras</taxon>
    </lineage>
</organism>
<name>A0A2Z7DFL8_9LAMI</name>
<gene>
    <name evidence="3" type="ORF">F511_31826</name>
</gene>
<dbReference type="InterPro" id="IPR018849">
    <property type="entry name" value="Urb2/Npa2_C"/>
</dbReference>
<feature type="transmembrane region" description="Helical" evidence="1">
    <location>
        <begin position="22"/>
        <end position="40"/>
    </location>
</feature>
<evidence type="ECO:0000259" key="2">
    <source>
        <dbReference type="Pfam" id="PF10441"/>
    </source>
</evidence>
<dbReference type="GO" id="GO:0042254">
    <property type="term" value="P:ribosome biogenesis"/>
    <property type="evidence" value="ECO:0007669"/>
    <property type="project" value="TreeGrafter"/>
</dbReference>
<accession>A0A2Z7DFL8</accession>
<dbReference type="Pfam" id="PF10441">
    <property type="entry name" value="Urb2"/>
    <property type="match status" value="1"/>
</dbReference>
<protein>
    <recommendedName>
        <fullName evidence="2">Nucleolar 27S pre-rRNA processing Urb2/Npa2 C-terminal domain-containing protein</fullName>
    </recommendedName>
</protein>
<feature type="domain" description="Nucleolar 27S pre-rRNA processing Urb2/Npa2 C-terminal" evidence="2">
    <location>
        <begin position="685"/>
        <end position="908"/>
    </location>
</feature>
<dbReference type="EMBL" id="KQ986870">
    <property type="protein sequence ID" value="KZV58085.1"/>
    <property type="molecule type" value="Genomic_DNA"/>
</dbReference>
<evidence type="ECO:0000313" key="3">
    <source>
        <dbReference type="EMBL" id="KZV58085.1"/>
    </source>
</evidence>
<keyword evidence="1" id="KW-0812">Transmembrane</keyword>
<dbReference type="GO" id="GO:0005730">
    <property type="term" value="C:nucleolus"/>
    <property type="evidence" value="ECO:0007669"/>
    <property type="project" value="TreeGrafter"/>
</dbReference>
<evidence type="ECO:0000256" key="1">
    <source>
        <dbReference type="SAM" id="Phobius"/>
    </source>
</evidence>
<dbReference type="PANTHER" id="PTHR15682:SF2">
    <property type="entry name" value="UNHEALTHY RIBOSOME BIOGENESIS PROTEIN 2 HOMOLOG"/>
    <property type="match status" value="1"/>
</dbReference>